<dbReference type="GO" id="GO:0004326">
    <property type="term" value="F:tetrahydrofolylpolyglutamate synthase activity"/>
    <property type="evidence" value="ECO:0007669"/>
    <property type="project" value="UniProtKB-EC"/>
</dbReference>
<dbReference type="InterPro" id="IPR018109">
    <property type="entry name" value="Folylpolyglutamate_synth_CS"/>
</dbReference>
<evidence type="ECO:0000256" key="19">
    <source>
        <dbReference type="ARBA" id="ARBA00047493"/>
    </source>
</evidence>
<dbReference type="RefSeq" id="WP_008953585.1">
    <property type="nucleotide sequence ID" value="NZ_ACIS01000004.1"/>
</dbReference>
<evidence type="ECO:0000313" key="26">
    <source>
        <dbReference type="EMBL" id="EEG08805.1"/>
    </source>
</evidence>
<dbReference type="GO" id="GO:0046656">
    <property type="term" value="P:folic acid biosynthetic process"/>
    <property type="evidence" value="ECO:0007669"/>
    <property type="project" value="UniProtKB-KW"/>
</dbReference>
<dbReference type="GO" id="GO:0005737">
    <property type="term" value="C:cytoplasm"/>
    <property type="evidence" value="ECO:0007669"/>
    <property type="project" value="TreeGrafter"/>
</dbReference>
<dbReference type="Pfam" id="PF08245">
    <property type="entry name" value="Mur_ligase_M"/>
    <property type="match status" value="1"/>
</dbReference>
<evidence type="ECO:0000256" key="5">
    <source>
        <dbReference type="ARBA" id="ARBA00008276"/>
    </source>
</evidence>
<dbReference type="Pfam" id="PF02875">
    <property type="entry name" value="Mur_ligase_C"/>
    <property type="match status" value="1"/>
</dbReference>
<accession>B9Z2K2</accession>
<dbReference type="InterPro" id="IPR001645">
    <property type="entry name" value="Folylpolyglutamate_synth"/>
</dbReference>
<dbReference type="FunFam" id="3.40.1190.10:FF:000004">
    <property type="entry name" value="Dihydrofolate synthase/folylpolyglutamate synthase"/>
    <property type="match status" value="1"/>
</dbReference>
<organism evidence="26 27">
    <name type="scientific">Pseudogulbenkiania ferrooxidans 2002</name>
    <dbReference type="NCBI Taxonomy" id="279714"/>
    <lineage>
        <taxon>Bacteria</taxon>
        <taxon>Pseudomonadati</taxon>
        <taxon>Pseudomonadota</taxon>
        <taxon>Betaproteobacteria</taxon>
        <taxon>Neisseriales</taxon>
        <taxon>Chromobacteriaceae</taxon>
        <taxon>Pseudogulbenkiania</taxon>
    </lineage>
</organism>
<evidence type="ECO:0000256" key="20">
    <source>
        <dbReference type="ARBA" id="ARBA00047808"/>
    </source>
</evidence>
<evidence type="ECO:0000256" key="13">
    <source>
        <dbReference type="ARBA" id="ARBA00022840"/>
    </source>
</evidence>
<evidence type="ECO:0000256" key="16">
    <source>
        <dbReference type="ARBA" id="ARBA00030048"/>
    </source>
</evidence>
<comment type="catalytic activity">
    <reaction evidence="22">
        <text>7,8-dihydropteroate + L-glutamate + ATP = 7,8-dihydrofolate + ADP + phosphate + H(+)</text>
        <dbReference type="Rhea" id="RHEA:23584"/>
        <dbReference type="ChEBI" id="CHEBI:15378"/>
        <dbReference type="ChEBI" id="CHEBI:17839"/>
        <dbReference type="ChEBI" id="CHEBI:29985"/>
        <dbReference type="ChEBI" id="CHEBI:30616"/>
        <dbReference type="ChEBI" id="CHEBI:43474"/>
        <dbReference type="ChEBI" id="CHEBI:57451"/>
        <dbReference type="ChEBI" id="CHEBI:456216"/>
        <dbReference type="EC" id="6.3.2.12"/>
    </reaction>
</comment>
<dbReference type="eggNOG" id="COG0285">
    <property type="taxonomic scope" value="Bacteria"/>
</dbReference>
<dbReference type="GO" id="GO:0046872">
    <property type="term" value="F:metal ion binding"/>
    <property type="evidence" value="ECO:0007669"/>
    <property type="project" value="UniProtKB-KW"/>
</dbReference>
<keyword evidence="10 23" id="KW-0436">Ligase</keyword>
<dbReference type="NCBIfam" id="TIGR01499">
    <property type="entry name" value="folC"/>
    <property type="match status" value="1"/>
</dbReference>
<dbReference type="SUPFAM" id="SSF53244">
    <property type="entry name" value="MurD-like peptide ligases, peptide-binding domain"/>
    <property type="match status" value="1"/>
</dbReference>
<evidence type="ECO:0000256" key="14">
    <source>
        <dbReference type="ARBA" id="ARBA00022842"/>
    </source>
</evidence>
<dbReference type="InterPro" id="IPR036565">
    <property type="entry name" value="Mur-like_cat_sf"/>
</dbReference>
<feature type="domain" description="Mur ligase central" evidence="25">
    <location>
        <begin position="49"/>
        <end position="263"/>
    </location>
</feature>
<dbReference type="Proteomes" id="UP000003165">
    <property type="component" value="Unassembled WGS sequence"/>
</dbReference>
<dbReference type="InterPro" id="IPR004101">
    <property type="entry name" value="Mur_ligase_C"/>
</dbReference>
<evidence type="ECO:0000256" key="6">
    <source>
        <dbReference type="ARBA" id="ARBA00011245"/>
    </source>
</evidence>
<dbReference type="EC" id="6.3.2.12" evidence="7"/>
<evidence type="ECO:0000313" key="27">
    <source>
        <dbReference type="Proteomes" id="UP000003165"/>
    </source>
</evidence>
<evidence type="ECO:0000256" key="1">
    <source>
        <dbReference type="ARBA" id="ARBA00001946"/>
    </source>
</evidence>
<comment type="subunit">
    <text evidence="6">Monomer.</text>
</comment>
<evidence type="ECO:0000259" key="25">
    <source>
        <dbReference type="Pfam" id="PF08245"/>
    </source>
</evidence>
<dbReference type="GO" id="GO:0008841">
    <property type="term" value="F:dihydrofolate synthase activity"/>
    <property type="evidence" value="ECO:0007669"/>
    <property type="project" value="UniProtKB-EC"/>
</dbReference>
<dbReference type="PANTHER" id="PTHR11136">
    <property type="entry name" value="FOLYLPOLYGLUTAMATE SYNTHASE-RELATED"/>
    <property type="match status" value="1"/>
</dbReference>
<dbReference type="SUPFAM" id="SSF53623">
    <property type="entry name" value="MurD-like peptide ligases, catalytic domain"/>
    <property type="match status" value="1"/>
</dbReference>
<dbReference type="PIRSF" id="PIRSF001563">
    <property type="entry name" value="Folylpolyglu_synth"/>
    <property type="match status" value="1"/>
</dbReference>
<keyword evidence="27" id="KW-1185">Reference proteome</keyword>
<evidence type="ECO:0000256" key="2">
    <source>
        <dbReference type="ARBA" id="ARBA00002714"/>
    </source>
</evidence>
<evidence type="ECO:0000256" key="7">
    <source>
        <dbReference type="ARBA" id="ARBA00013023"/>
    </source>
</evidence>
<evidence type="ECO:0000256" key="17">
    <source>
        <dbReference type="ARBA" id="ARBA00030592"/>
    </source>
</evidence>
<evidence type="ECO:0000256" key="3">
    <source>
        <dbReference type="ARBA" id="ARBA00004799"/>
    </source>
</evidence>
<dbReference type="GO" id="GO:0005524">
    <property type="term" value="F:ATP binding"/>
    <property type="evidence" value="ECO:0007669"/>
    <property type="project" value="UniProtKB-KW"/>
</dbReference>
<evidence type="ECO:0000259" key="24">
    <source>
        <dbReference type="Pfam" id="PF02875"/>
    </source>
</evidence>
<reference evidence="26 27" key="1">
    <citation type="submission" date="2009-02" db="EMBL/GenBank/DDBJ databases">
        <title>Sequencing of the draft genome and assembly of Lutiella nitroferrum 2002.</title>
        <authorList>
            <consortium name="US DOE Joint Genome Institute (JGI-PGF)"/>
            <person name="Lucas S."/>
            <person name="Copeland A."/>
            <person name="Lapidus A."/>
            <person name="Glavina del Rio T."/>
            <person name="Tice H."/>
            <person name="Bruce D."/>
            <person name="Goodwin L."/>
            <person name="Pitluck S."/>
            <person name="Larimer F."/>
            <person name="Land M.L."/>
            <person name="Hauser L."/>
            <person name="Coates J.D."/>
        </authorList>
    </citation>
    <scope>NUCLEOTIDE SEQUENCE [LARGE SCALE GENOMIC DNA]</scope>
    <source>
        <strain evidence="26 27">2002</strain>
    </source>
</reference>
<comment type="cofactor">
    <cofactor evidence="1">
        <name>Mg(2+)</name>
        <dbReference type="ChEBI" id="CHEBI:18420"/>
    </cofactor>
</comment>
<evidence type="ECO:0000256" key="22">
    <source>
        <dbReference type="ARBA" id="ARBA00049161"/>
    </source>
</evidence>
<evidence type="ECO:0000256" key="10">
    <source>
        <dbReference type="ARBA" id="ARBA00022598"/>
    </source>
</evidence>
<sequence length="424" mass="45915">MTNTTPTTLPEWLSHLESLHPVTIEMGLERVRRVRDAMGLAPRCPIVLVAGTNGKGSVCAMLSTMLNRAGFKVGTYTSPHLLRYNERVAIDMQPVSDDLIVQGFAAVEAARGETSLTYFEFGTLGAVKTFVDQEVDVMVLEVGLGGRLDAVNVFEPDVSVVVSVDLDHQAILGDNREDIGFEKAGVFRAGKPAICADANPPQRLLDHAAEIGADLKLYGRDFGFNKLENQWSFRMGEVFRHALPFPALRGSYQLVNASTALAVLDCLKEKLPVSIGAVKRGLLEVDWPGRFQVLPGRPLVILDVGHNPHAVKAMVANLKKLAFAENRYAVFSMLADKDLDAVVELARGEFDGWFVGGLDMPRGQSGAQLAERLAGLGVRNVNVYDTVAEAWAAALSAAGENDRIVAFGSFHTVAAVLEARHHTS</sequence>
<keyword evidence="13 23" id="KW-0067">ATP-binding</keyword>
<dbReference type="EMBL" id="ACIS01000004">
    <property type="protein sequence ID" value="EEG08805.1"/>
    <property type="molecule type" value="Genomic_DNA"/>
</dbReference>
<evidence type="ECO:0000256" key="11">
    <source>
        <dbReference type="ARBA" id="ARBA00022723"/>
    </source>
</evidence>
<evidence type="ECO:0000256" key="18">
    <source>
        <dbReference type="ARBA" id="ARBA00032510"/>
    </source>
</evidence>
<comment type="caution">
    <text evidence="26">The sequence shown here is derived from an EMBL/GenBank/DDBJ whole genome shotgun (WGS) entry which is preliminary data.</text>
</comment>
<dbReference type="InterPro" id="IPR013221">
    <property type="entry name" value="Mur_ligase_cen"/>
</dbReference>
<keyword evidence="11" id="KW-0479">Metal-binding</keyword>
<dbReference type="PROSITE" id="PS01011">
    <property type="entry name" value="FOLYLPOLYGLU_SYNT_1"/>
    <property type="match status" value="1"/>
</dbReference>
<dbReference type="Gene3D" id="3.90.190.20">
    <property type="entry name" value="Mur ligase, C-terminal domain"/>
    <property type="match status" value="1"/>
</dbReference>
<dbReference type="UniPathway" id="UPA00077">
    <property type="reaction ID" value="UER00157"/>
</dbReference>
<keyword evidence="15" id="KW-0289">Folate biosynthesis</keyword>
<proteinExistence type="inferred from homology"/>
<dbReference type="InterPro" id="IPR036615">
    <property type="entry name" value="Mur_ligase_C_dom_sf"/>
</dbReference>
<comment type="catalytic activity">
    <reaction evidence="20">
        <text>10-formyltetrahydrofolyl-(gamma-L-Glu)(n) + L-glutamate + ATP = 10-formyltetrahydrofolyl-(gamma-L-Glu)(n+1) + ADP + phosphate + H(+)</text>
        <dbReference type="Rhea" id="RHEA:51904"/>
        <dbReference type="Rhea" id="RHEA-COMP:13088"/>
        <dbReference type="Rhea" id="RHEA-COMP:14300"/>
        <dbReference type="ChEBI" id="CHEBI:15378"/>
        <dbReference type="ChEBI" id="CHEBI:29985"/>
        <dbReference type="ChEBI" id="CHEBI:30616"/>
        <dbReference type="ChEBI" id="CHEBI:43474"/>
        <dbReference type="ChEBI" id="CHEBI:134413"/>
        <dbReference type="ChEBI" id="CHEBI:456216"/>
        <dbReference type="EC" id="6.3.2.17"/>
    </reaction>
</comment>
<dbReference type="PANTHER" id="PTHR11136:SF0">
    <property type="entry name" value="DIHYDROFOLATE SYNTHETASE-RELATED"/>
    <property type="match status" value="1"/>
</dbReference>
<dbReference type="Gene3D" id="3.40.1190.10">
    <property type="entry name" value="Mur-like, catalytic domain"/>
    <property type="match status" value="1"/>
</dbReference>
<evidence type="ECO:0000256" key="15">
    <source>
        <dbReference type="ARBA" id="ARBA00022909"/>
    </source>
</evidence>
<name>B9Z2K2_9NEIS</name>
<dbReference type="AlphaFoldDB" id="B9Z2K2"/>
<evidence type="ECO:0000256" key="21">
    <source>
        <dbReference type="ARBA" id="ARBA00049035"/>
    </source>
</evidence>
<evidence type="ECO:0000256" key="23">
    <source>
        <dbReference type="PIRNR" id="PIRNR001563"/>
    </source>
</evidence>
<evidence type="ECO:0000256" key="8">
    <source>
        <dbReference type="ARBA" id="ARBA00013025"/>
    </source>
</evidence>
<dbReference type="NCBIfam" id="NF008101">
    <property type="entry name" value="PRK10846.1"/>
    <property type="match status" value="1"/>
</dbReference>
<evidence type="ECO:0000256" key="4">
    <source>
        <dbReference type="ARBA" id="ARBA00005150"/>
    </source>
</evidence>
<gene>
    <name evidence="26" type="ORF">FuraDRAFT_1565</name>
</gene>
<comment type="similarity">
    <text evidence="5 23">Belongs to the folylpolyglutamate synthase family.</text>
</comment>
<comment type="pathway">
    <text evidence="3">Cofactor biosynthesis; tetrahydrofolate biosynthesis; 7,8-dihydrofolate from 2-amino-4-hydroxy-6-hydroxymethyl-7,8-dihydropteridine diphosphate and 4-aminobenzoate: step 2/2.</text>
</comment>
<evidence type="ECO:0000256" key="9">
    <source>
        <dbReference type="ARBA" id="ARBA00019357"/>
    </source>
</evidence>
<evidence type="ECO:0000256" key="12">
    <source>
        <dbReference type="ARBA" id="ARBA00022741"/>
    </source>
</evidence>
<keyword evidence="14" id="KW-0460">Magnesium</keyword>
<comment type="catalytic activity">
    <reaction evidence="21">
        <text>(6R)-5,10-methylenetetrahydrofolyl-(gamma-L-Glu)(n) + L-glutamate + ATP = (6R)-5,10-methylenetetrahydrofolyl-(gamma-L-Glu)(n+1) + ADP + phosphate + H(+)</text>
        <dbReference type="Rhea" id="RHEA:51912"/>
        <dbReference type="Rhea" id="RHEA-COMP:13257"/>
        <dbReference type="Rhea" id="RHEA-COMP:13258"/>
        <dbReference type="ChEBI" id="CHEBI:15378"/>
        <dbReference type="ChEBI" id="CHEBI:29985"/>
        <dbReference type="ChEBI" id="CHEBI:30616"/>
        <dbReference type="ChEBI" id="CHEBI:43474"/>
        <dbReference type="ChEBI" id="CHEBI:136572"/>
        <dbReference type="ChEBI" id="CHEBI:456216"/>
        <dbReference type="EC" id="6.3.2.17"/>
    </reaction>
</comment>
<comment type="function">
    <text evidence="2">Functions in two distinct reactions of the de novo folate biosynthetic pathway. Catalyzes the addition of a glutamate residue to dihydropteroate (7,8-dihydropteroate or H2Pte) to form dihydrofolate (7,8-dihydrofolate monoglutamate or H2Pte-Glu). Also catalyzes successive additions of L-glutamate to tetrahydrofolate or 10-formyltetrahydrofolate or 5,10-methylenetetrahydrofolate, leading to folylpolyglutamate derivatives.</text>
</comment>
<keyword evidence="12 23" id="KW-0547">Nucleotide-binding</keyword>
<dbReference type="EC" id="6.3.2.17" evidence="8"/>
<comment type="catalytic activity">
    <reaction evidence="19">
        <text>(6S)-5,6,7,8-tetrahydrofolyl-(gamma-L-Glu)(n) + L-glutamate + ATP = (6S)-5,6,7,8-tetrahydrofolyl-(gamma-L-Glu)(n+1) + ADP + phosphate + H(+)</text>
        <dbReference type="Rhea" id="RHEA:10580"/>
        <dbReference type="Rhea" id="RHEA-COMP:14738"/>
        <dbReference type="Rhea" id="RHEA-COMP:14740"/>
        <dbReference type="ChEBI" id="CHEBI:15378"/>
        <dbReference type="ChEBI" id="CHEBI:29985"/>
        <dbReference type="ChEBI" id="CHEBI:30616"/>
        <dbReference type="ChEBI" id="CHEBI:43474"/>
        <dbReference type="ChEBI" id="CHEBI:141005"/>
        <dbReference type="ChEBI" id="CHEBI:456216"/>
        <dbReference type="EC" id="6.3.2.17"/>
    </reaction>
</comment>
<protein>
    <recommendedName>
        <fullName evidence="9">Dihydrofolate synthase/folylpolyglutamate synthase</fullName>
        <ecNumber evidence="7">6.3.2.12</ecNumber>
        <ecNumber evidence="8">6.3.2.17</ecNumber>
    </recommendedName>
    <alternativeName>
        <fullName evidence="18">Folylpoly-gamma-glutamate synthetase-dihydrofolate synthetase</fullName>
    </alternativeName>
    <alternativeName>
        <fullName evidence="16">Folylpolyglutamate synthetase</fullName>
    </alternativeName>
    <alternativeName>
        <fullName evidence="17">Tetrahydrofolylpolyglutamate synthase</fullName>
    </alternativeName>
</protein>
<comment type="pathway">
    <text evidence="4">Cofactor biosynthesis; tetrahydrofolylpolyglutamate biosynthesis.</text>
</comment>
<feature type="domain" description="Mur ligase C-terminal" evidence="24">
    <location>
        <begin position="289"/>
        <end position="410"/>
    </location>
</feature>
<dbReference type="GO" id="GO:0046654">
    <property type="term" value="P:tetrahydrofolate biosynthetic process"/>
    <property type="evidence" value="ECO:0007669"/>
    <property type="project" value="UniProtKB-UniPathway"/>
</dbReference>